<keyword evidence="1" id="KW-0732">Signal</keyword>
<proteinExistence type="predicted"/>
<reference evidence="3" key="1">
    <citation type="submission" date="2016-11" db="EMBL/GenBank/DDBJ databases">
        <authorList>
            <person name="Varghese N."/>
            <person name="Submissions S."/>
        </authorList>
    </citation>
    <scope>NUCLEOTIDE SEQUENCE [LARGE SCALE GENOMIC DNA]</scope>
    <source>
        <strain evidence="3">DSM 24786</strain>
    </source>
</reference>
<keyword evidence="3" id="KW-1185">Reference proteome</keyword>
<gene>
    <name evidence="2" type="ORF">SAMN05660313_02564</name>
</gene>
<dbReference type="STRING" id="76595.SAMN05660313_02564"/>
<feature type="signal peptide" evidence="1">
    <location>
        <begin position="1"/>
        <end position="19"/>
    </location>
</feature>
<protein>
    <submittedName>
        <fullName evidence="2">Uncharacterized protein</fullName>
    </submittedName>
</protein>
<accession>A0A1K1QBA1</accession>
<name>A0A1K1QBA1_9FLAO</name>
<dbReference type="OrthoDB" id="9893337at2"/>
<dbReference type="RefSeq" id="WP_072304189.1">
    <property type="nucleotide sequence ID" value="NZ_FPIY01000003.1"/>
</dbReference>
<evidence type="ECO:0000313" key="3">
    <source>
        <dbReference type="Proteomes" id="UP000183257"/>
    </source>
</evidence>
<feature type="chain" id="PRO_5012792185" evidence="1">
    <location>
        <begin position="20"/>
        <end position="195"/>
    </location>
</feature>
<dbReference type="Proteomes" id="UP000183257">
    <property type="component" value="Unassembled WGS sequence"/>
</dbReference>
<evidence type="ECO:0000313" key="2">
    <source>
        <dbReference type="EMBL" id="SFW57216.1"/>
    </source>
</evidence>
<evidence type="ECO:0000256" key="1">
    <source>
        <dbReference type="SAM" id="SignalP"/>
    </source>
</evidence>
<dbReference type="EMBL" id="FPIY01000003">
    <property type="protein sequence ID" value="SFW57216.1"/>
    <property type="molecule type" value="Genomic_DNA"/>
</dbReference>
<organism evidence="2 3">
    <name type="scientific">Cellulophaga fucicola</name>
    <dbReference type="NCBI Taxonomy" id="76595"/>
    <lineage>
        <taxon>Bacteria</taxon>
        <taxon>Pseudomonadati</taxon>
        <taxon>Bacteroidota</taxon>
        <taxon>Flavobacteriia</taxon>
        <taxon>Flavobacteriales</taxon>
        <taxon>Flavobacteriaceae</taxon>
        <taxon>Cellulophaga</taxon>
    </lineage>
</organism>
<sequence length="195" mass="22568">MKNLLSFLLFALIFWGSYAQKNSNEAKDIISYVVAKDTLVNKLEGIALSNKIKSGVITKQNSIAYAAQKKSLELRVFKKADNDAFRYYLEMDSKNNNRLAKYLSKEIVTKVIKSIPENSIHNIIDLKDKGIVAYDKESVSGRCHSFSDPIEISSNRYIVYHYLLLNMDSWINEFIIYKIINDEIQIEKTIEVEYY</sequence>
<dbReference type="AlphaFoldDB" id="A0A1K1QBA1"/>